<feature type="compositionally biased region" description="Low complexity" evidence="1">
    <location>
        <begin position="114"/>
        <end position="130"/>
    </location>
</feature>
<comment type="caution">
    <text evidence="2">The sequence shown here is derived from an EMBL/GenBank/DDBJ whole genome shotgun (WGS) entry which is preliminary data.</text>
</comment>
<accession>A0A8S1BMJ3</accession>
<evidence type="ECO:0000313" key="3">
    <source>
        <dbReference type="Proteomes" id="UP000494106"/>
    </source>
</evidence>
<dbReference type="EMBL" id="CADEBC010000806">
    <property type="protein sequence ID" value="CAB3260886.1"/>
    <property type="molecule type" value="Genomic_DNA"/>
</dbReference>
<feature type="compositionally biased region" description="Polar residues" evidence="1">
    <location>
        <begin position="1"/>
        <end position="11"/>
    </location>
</feature>
<dbReference type="Proteomes" id="UP000494106">
    <property type="component" value="Unassembled WGS sequence"/>
</dbReference>
<dbReference type="AlphaFoldDB" id="A0A8S1BMJ3"/>
<feature type="region of interest" description="Disordered" evidence="1">
    <location>
        <begin position="1"/>
        <end position="23"/>
    </location>
</feature>
<keyword evidence="3" id="KW-1185">Reference proteome</keyword>
<feature type="compositionally biased region" description="Basic residues" evidence="1">
    <location>
        <begin position="168"/>
        <end position="184"/>
    </location>
</feature>
<name>A0A8S1BMJ3_ARCPL</name>
<gene>
    <name evidence="2" type="ORF">APLA_LOCUS17568</name>
</gene>
<reference evidence="2 3" key="1">
    <citation type="submission" date="2020-04" db="EMBL/GenBank/DDBJ databases">
        <authorList>
            <person name="Wallbank WR R."/>
            <person name="Pardo Diaz C."/>
            <person name="Kozak K."/>
            <person name="Martin S."/>
            <person name="Jiggins C."/>
            <person name="Moest M."/>
            <person name="Warren A I."/>
            <person name="Byers J.R.P. K."/>
            <person name="Montejo-Kovacevich G."/>
            <person name="Yen C E."/>
        </authorList>
    </citation>
    <scope>NUCLEOTIDE SEQUENCE [LARGE SCALE GENOMIC DNA]</scope>
</reference>
<organism evidence="2 3">
    <name type="scientific">Arctia plantaginis</name>
    <name type="common">Wood tiger moth</name>
    <name type="synonym">Phalaena plantaginis</name>
    <dbReference type="NCBI Taxonomy" id="874455"/>
    <lineage>
        <taxon>Eukaryota</taxon>
        <taxon>Metazoa</taxon>
        <taxon>Ecdysozoa</taxon>
        <taxon>Arthropoda</taxon>
        <taxon>Hexapoda</taxon>
        <taxon>Insecta</taxon>
        <taxon>Pterygota</taxon>
        <taxon>Neoptera</taxon>
        <taxon>Endopterygota</taxon>
        <taxon>Lepidoptera</taxon>
        <taxon>Glossata</taxon>
        <taxon>Ditrysia</taxon>
        <taxon>Noctuoidea</taxon>
        <taxon>Erebidae</taxon>
        <taxon>Arctiinae</taxon>
        <taxon>Arctia</taxon>
    </lineage>
</organism>
<feature type="region of interest" description="Disordered" evidence="1">
    <location>
        <begin position="50"/>
        <end position="190"/>
    </location>
</feature>
<evidence type="ECO:0000256" key="1">
    <source>
        <dbReference type="SAM" id="MobiDB-lite"/>
    </source>
</evidence>
<sequence length="224" mass="24933">MKERSGSSLQPSKYIAAHSSRPRRSWLVHSKIFESAVESCALIQNQVARALPDRSSSNRSTRRLRNRALNRRRWEGSSQSPAVQEVKRRRWRQKGHRPPHPVLRPRRRTPPPRLAASASVASVTVLSTQSSRREDKKNGHLPKISPPPICAAPPNAKGAQPAQLPKKTANHTTKKTKGHLRPKKAAAAPKIEARLQERRRSKEVTGRVSSVGIVVVCLSGQNLL</sequence>
<proteinExistence type="predicted"/>
<feature type="compositionally biased region" description="Basic residues" evidence="1">
    <location>
        <begin position="60"/>
        <end position="71"/>
    </location>
</feature>
<evidence type="ECO:0000313" key="2">
    <source>
        <dbReference type="EMBL" id="CAB3260886.1"/>
    </source>
</evidence>
<protein>
    <submittedName>
        <fullName evidence="2">Uncharacterized protein</fullName>
    </submittedName>
</protein>
<feature type="compositionally biased region" description="Basic residues" evidence="1">
    <location>
        <begin position="87"/>
        <end position="110"/>
    </location>
</feature>